<sequence length="140" mass="15073">MAGERAPTGPPVPVGVLRRWQAACHRHRPGPRGGAAHAEDFRGQAPNTPAAANRRNTSSSPNGQCDELGDGCSRPPSAASKVLPMAMHEPYPGRQWRSVTFDDAKRRVIATDQDAEVDTLNLKSIVGRPPTLRPSRTDCC</sequence>
<gene>
    <name evidence="2" type="ORF">V5799_030388</name>
</gene>
<dbReference type="AlphaFoldDB" id="A0AAQ4ENW9"/>
<evidence type="ECO:0000313" key="3">
    <source>
        <dbReference type="Proteomes" id="UP001321473"/>
    </source>
</evidence>
<dbReference type="EMBL" id="JARKHS020013166">
    <property type="protein sequence ID" value="KAK8776268.1"/>
    <property type="molecule type" value="Genomic_DNA"/>
</dbReference>
<comment type="caution">
    <text evidence="2">The sequence shown here is derived from an EMBL/GenBank/DDBJ whole genome shotgun (WGS) entry which is preliminary data.</text>
</comment>
<evidence type="ECO:0000313" key="2">
    <source>
        <dbReference type="EMBL" id="KAK8776268.1"/>
    </source>
</evidence>
<evidence type="ECO:0000256" key="1">
    <source>
        <dbReference type="SAM" id="MobiDB-lite"/>
    </source>
</evidence>
<organism evidence="2 3">
    <name type="scientific">Amblyomma americanum</name>
    <name type="common">Lone star tick</name>
    <dbReference type="NCBI Taxonomy" id="6943"/>
    <lineage>
        <taxon>Eukaryota</taxon>
        <taxon>Metazoa</taxon>
        <taxon>Ecdysozoa</taxon>
        <taxon>Arthropoda</taxon>
        <taxon>Chelicerata</taxon>
        <taxon>Arachnida</taxon>
        <taxon>Acari</taxon>
        <taxon>Parasitiformes</taxon>
        <taxon>Ixodida</taxon>
        <taxon>Ixodoidea</taxon>
        <taxon>Ixodidae</taxon>
        <taxon>Amblyomminae</taxon>
        <taxon>Amblyomma</taxon>
    </lineage>
</organism>
<name>A0AAQ4ENW9_AMBAM</name>
<reference evidence="2 3" key="1">
    <citation type="journal article" date="2023" name="Arcadia Sci">
        <title>De novo assembly of a long-read Amblyomma americanum tick genome.</title>
        <authorList>
            <person name="Chou S."/>
            <person name="Poskanzer K.E."/>
            <person name="Rollins M."/>
            <person name="Thuy-Boun P.S."/>
        </authorList>
    </citation>
    <scope>NUCLEOTIDE SEQUENCE [LARGE SCALE GENOMIC DNA]</scope>
    <source>
        <strain evidence="2">F_SG_1</strain>
        <tissue evidence="2">Salivary glands</tissue>
    </source>
</reference>
<feature type="region of interest" description="Disordered" evidence="1">
    <location>
        <begin position="22"/>
        <end position="79"/>
    </location>
</feature>
<accession>A0AAQ4ENW9</accession>
<feature type="compositionally biased region" description="Low complexity" evidence="1">
    <location>
        <begin position="45"/>
        <end position="57"/>
    </location>
</feature>
<dbReference type="Proteomes" id="UP001321473">
    <property type="component" value="Unassembled WGS sequence"/>
</dbReference>
<protein>
    <submittedName>
        <fullName evidence="2">Uncharacterized protein</fullName>
    </submittedName>
</protein>
<proteinExistence type="predicted"/>
<keyword evidence="3" id="KW-1185">Reference proteome</keyword>